<evidence type="ECO:0000256" key="5">
    <source>
        <dbReference type="ARBA" id="ARBA00022741"/>
    </source>
</evidence>
<dbReference type="GO" id="GO:0005524">
    <property type="term" value="F:ATP binding"/>
    <property type="evidence" value="ECO:0007669"/>
    <property type="project" value="UniProtKB-KW"/>
</dbReference>
<dbReference type="OMA" id="SILWAFY"/>
<dbReference type="Gene3D" id="3.40.50.300">
    <property type="entry name" value="P-loop containing nucleotide triphosphate hydrolases"/>
    <property type="match status" value="1"/>
</dbReference>
<feature type="transmembrane region" description="Helical" evidence="10">
    <location>
        <begin position="512"/>
        <end position="534"/>
    </location>
</feature>
<organism evidence="12">
    <name type="scientific">Capitella teleta</name>
    <name type="common">Polychaete worm</name>
    <dbReference type="NCBI Taxonomy" id="283909"/>
    <lineage>
        <taxon>Eukaryota</taxon>
        <taxon>Metazoa</taxon>
        <taxon>Spiralia</taxon>
        <taxon>Lophotrochozoa</taxon>
        <taxon>Annelida</taxon>
        <taxon>Polychaeta</taxon>
        <taxon>Sedentaria</taxon>
        <taxon>Scolecida</taxon>
        <taxon>Capitellidae</taxon>
        <taxon>Capitella</taxon>
    </lineage>
</organism>
<evidence type="ECO:0000256" key="4">
    <source>
        <dbReference type="ARBA" id="ARBA00022692"/>
    </source>
</evidence>
<comment type="similarity">
    <text evidence="2">Belongs to the ABC transporter superfamily. ABCG family. Eye pigment precursor importer (TC 3.A.1.204) subfamily.</text>
</comment>
<evidence type="ECO:0000256" key="9">
    <source>
        <dbReference type="SAM" id="MobiDB-lite"/>
    </source>
</evidence>
<evidence type="ECO:0000256" key="8">
    <source>
        <dbReference type="ARBA" id="ARBA00023136"/>
    </source>
</evidence>
<dbReference type="PANTHER" id="PTHR48041">
    <property type="entry name" value="ABC TRANSPORTER G FAMILY MEMBER 28"/>
    <property type="match status" value="1"/>
</dbReference>
<dbReference type="SMART" id="SM00382">
    <property type="entry name" value="AAA"/>
    <property type="match status" value="1"/>
</dbReference>
<dbReference type="InterPro" id="IPR003439">
    <property type="entry name" value="ABC_transporter-like_ATP-bd"/>
</dbReference>
<feature type="transmembrane region" description="Helical" evidence="10">
    <location>
        <begin position="439"/>
        <end position="455"/>
    </location>
</feature>
<dbReference type="PROSITE" id="PS00211">
    <property type="entry name" value="ABC_TRANSPORTER_1"/>
    <property type="match status" value="1"/>
</dbReference>
<feature type="transmembrane region" description="Helical" evidence="10">
    <location>
        <begin position="398"/>
        <end position="419"/>
    </location>
</feature>
<dbReference type="EMBL" id="KB311612">
    <property type="protein sequence ID" value="ELT88926.1"/>
    <property type="molecule type" value="Genomic_DNA"/>
</dbReference>
<reference evidence="14" key="1">
    <citation type="submission" date="2012-12" db="EMBL/GenBank/DDBJ databases">
        <authorList>
            <person name="Hellsten U."/>
            <person name="Grimwood J."/>
            <person name="Chapman J.A."/>
            <person name="Shapiro H."/>
            <person name="Aerts A."/>
            <person name="Otillar R.P."/>
            <person name="Terry A.Y."/>
            <person name="Boore J.L."/>
            <person name="Simakov O."/>
            <person name="Marletaz F."/>
            <person name="Cho S.-J."/>
            <person name="Edsinger-Gonzales E."/>
            <person name="Havlak P."/>
            <person name="Kuo D.-H."/>
            <person name="Larsson T."/>
            <person name="Lv J."/>
            <person name="Arendt D."/>
            <person name="Savage R."/>
            <person name="Osoegawa K."/>
            <person name="de Jong P."/>
            <person name="Lindberg D.R."/>
            <person name="Seaver E.C."/>
            <person name="Weisblat D.A."/>
            <person name="Putnam N.H."/>
            <person name="Grigoriev I.V."/>
            <person name="Rokhsar D.S."/>
        </authorList>
    </citation>
    <scope>NUCLEOTIDE SEQUENCE</scope>
    <source>
        <strain evidence="14">I ESC-2004</strain>
    </source>
</reference>
<dbReference type="Pfam" id="PF19055">
    <property type="entry name" value="ABC2_membrane_7"/>
    <property type="match status" value="1"/>
</dbReference>
<evidence type="ECO:0000313" key="12">
    <source>
        <dbReference type="EMBL" id="ELT88926.1"/>
    </source>
</evidence>
<keyword evidence="4 10" id="KW-0812">Transmembrane</keyword>
<dbReference type="InterPro" id="IPR017871">
    <property type="entry name" value="ABC_transporter-like_CS"/>
</dbReference>
<comment type="subcellular location">
    <subcellularLocation>
        <location evidence="1">Membrane</location>
        <topology evidence="1">Multi-pass membrane protein</topology>
    </subcellularLocation>
</comment>
<dbReference type="AlphaFoldDB" id="R7TCX7"/>
<dbReference type="OrthoDB" id="66620at2759"/>
<dbReference type="SUPFAM" id="SSF52540">
    <property type="entry name" value="P-loop containing nucleoside triphosphate hydrolases"/>
    <property type="match status" value="1"/>
</dbReference>
<dbReference type="PROSITE" id="PS50893">
    <property type="entry name" value="ABC_TRANSPORTER_2"/>
    <property type="match status" value="1"/>
</dbReference>
<dbReference type="InterPro" id="IPR027417">
    <property type="entry name" value="P-loop_NTPase"/>
</dbReference>
<gene>
    <name evidence="12" type="ORF">CAPTEDRAFT_142325</name>
</gene>
<keyword evidence="7 10" id="KW-1133">Transmembrane helix</keyword>
<evidence type="ECO:0000256" key="7">
    <source>
        <dbReference type="ARBA" id="ARBA00022989"/>
    </source>
</evidence>
<accession>R7TCX7</accession>
<protein>
    <recommendedName>
        <fullName evidence="11">ABC transporter domain-containing protein</fullName>
    </recommendedName>
</protein>
<dbReference type="GO" id="GO:0042632">
    <property type="term" value="P:cholesterol homeostasis"/>
    <property type="evidence" value="ECO:0007669"/>
    <property type="project" value="TreeGrafter"/>
</dbReference>
<evidence type="ECO:0000313" key="14">
    <source>
        <dbReference type="Proteomes" id="UP000014760"/>
    </source>
</evidence>
<evidence type="ECO:0000259" key="11">
    <source>
        <dbReference type="PROSITE" id="PS50893"/>
    </source>
</evidence>
<feature type="compositionally biased region" description="Basic and acidic residues" evidence="9">
    <location>
        <begin position="10"/>
        <end position="30"/>
    </location>
</feature>
<dbReference type="HOGENOM" id="CLU_000604_57_9_1"/>
<keyword evidence="5" id="KW-0547">Nucleotide-binding</keyword>
<dbReference type="InterPro" id="IPR013525">
    <property type="entry name" value="ABC2_TM"/>
</dbReference>
<name>R7TCX7_CAPTE</name>
<evidence type="ECO:0000256" key="2">
    <source>
        <dbReference type="ARBA" id="ARBA00005814"/>
    </source>
</evidence>
<dbReference type="STRING" id="283909.R7TCX7"/>
<feature type="transmembrane region" description="Helical" evidence="10">
    <location>
        <begin position="646"/>
        <end position="666"/>
    </location>
</feature>
<feature type="region of interest" description="Disordered" evidence="9">
    <location>
        <begin position="1"/>
        <end position="34"/>
    </location>
</feature>
<dbReference type="GO" id="GO:0016324">
    <property type="term" value="C:apical plasma membrane"/>
    <property type="evidence" value="ECO:0007669"/>
    <property type="project" value="TreeGrafter"/>
</dbReference>
<dbReference type="InterPro" id="IPR003593">
    <property type="entry name" value="AAA+_ATPase"/>
</dbReference>
<evidence type="ECO:0000256" key="6">
    <source>
        <dbReference type="ARBA" id="ARBA00022840"/>
    </source>
</evidence>
<dbReference type="EMBL" id="AMQN01015107">
    <property type="status" value="NOT_ANNOTATED_CDS"/>
    <property type="molecule type" value="Genomic_DNA"/>
</dbReference>
<keyword evidence="8 10" id="KW-0472">Membrane</keyword>
<evidence type="ECO:0000313" key="13">
    <source>
        <dbReference type="EnsemblMetazoa" id="CapteP142325"/>
    </source>
</evidence>
<dbReference type="Pfam" id="PF01061">
    <property type="entry name" value="ABC2_membrane"/>
    <property type="match status" value="1"/>
</dbReference>
<dbReference type="InterPro" id="IPR050352">
    <property type="entry name" value="ABCG_transporters"/>
</dbReference>
<dbReference type="FunCoup" id="R7TCX7">
    <property type="interactions" value="25"/>
</dbReference>
<keyword evidence="3" id="KW-0813">Transport</keyword>
<feature type="transmembrane region" description="Helical" evidence="10">
    <location>
        <begin position="546"/>
        <end position="566"/>
    </location>
</feature>
<dbReference type="GO" id="GO:0016887">
    <property type="term" value="F:ATP hydrolysis activity"/>
    <property type="evidence" value="ECO:0007669"/>
    <property type="project" value="InterPro"/>
</dbReference>
<proteinExistence type="inferred from homology"/>
<dbReference type="Proteomes" id="UP000014760">
    <property type="component" value="Unassembled WGS sequence"/>
</dbReference>
<reference evidence="12 14" key="2">
    <citation type="journal article" date="2013" name="Nature">
        <title>Insights into bilaterian evolution from three spiralian genomes.</title>
        <authorList>
            <person name="Simakov O."/>
            <person name="Marletaz F."/>
            <person name="Cho S.J."/>
            <person name="Edsinger-Gonzales E."/>
            <person name="Havlak P."/>
            <person name="Hellsten U."/>
            <person name="Kuo D.H."/>
            <person name="Larsson T."/>
            <person name="Lv J."/>
            <person name="Arendt D."/>
            <person name="Savage R."/>
            <person name="Osoegawa K."/>
            <person name="de Jong P."/>
            <person name="Grimwood J."/>
            <person name="Chapman J.A."/>
            <person name="Shapiro H."/>
            <person name="Aerts A."/>
            <person name="Otillar R.P."/>
            <person name="Terry A.Y."/>
            <person name="Boore J.L."/>
            <person name="Grigoriev I.V."/>
            <person name="Lindberg D.R."/>
            <person name="Seaver E.C."/>
            <person name="Weisblat D.A."/>
            <person name="Putnam N.H."/>
            <person name="Rokhsar D.S."/>
        </authorList>
    </citation>
    <scope>NUCLEOTIDE SEQUENCE</scope>
    <source>
        <strain evidence="12 14">I ESC-2004</strain>
    </source>
</reference>
<evidence type="ECO:0000256" key="10">
    <source>
        <dbReference type="SAM" id="Phobius"/>
    </source>
</evidence>
<dbReference type="Pfam" id="PF00005">
    <property type="entry name" value="ABC_tran"/>
    <property type="match status" value="1"/>
</dbReference>
<sequence>MTAGVYKLTEIPEHSGKEVEPPDSSERSSEKSVSLELTSMVTRDSLSVLGLTYIVKRWEGSWWKGCCMRPRMVKSVLTNVSMHVSSGQLTALLGNSGSGKTSLLNVIANRASGQIVGGVYLNNTLMTEKVFQHEAGYVMQDDRLIANLTVRETLTFTASLKFAKAATEVITERVNRVIGDIGLRHVADNKVGGLLDRGISGGERRRVSIAAQLLQDPKLLLLDEPTTGLDSCTANDLVANLAELAKKRGKIIMMTIHQPRSEIFKLVDQVAILSQGELVYGGPSVQMVPYFTDLGYPCPKYSNPLDDYIDLASIDRRDNAVEEESTQRVGVLKAAFVHSTIFRQTLSNIHQDTRILQTIETFQQNAAGFIQDPPGFYFTFQALVWRMTVNLKRDRSALAVRLFQLGLFALFMWLFIFRLSNNQESIQDRIGLFFQSGQVSAYVGLVNGVSIFPPIRDLYDREARDGLYTFLVFILAYFVQILPFHFVSSAVFSSIVYWAIGLYPDAKRFGIYYSVVMMMHYIGEMLGVIFMGIFKSTSVATSVTGLVLAISGLIASGFLVSLQNMLQIFQDFSWANVFKYSSEIFMANEFHQLEFSCDEGSGMFNCAIIHLHYFRTIIPPGVPCLIQVGDDYLNIAFPDAVDNLSVNFAVMAGFVGALFITTLVVYKIRGVRNLH</sequence>
<dbReference type="PANTHER" id="PTHR48041:SF113">
    <property type="entry name" value="ATP-BINDING CASSETTE SUB-FAMILY G MEMBER 5"/>
    <property type="match status" value="1"/>
</dbReference>
<feature type="domain" description="ABC transporter" evidence="11">
    <location>
        <begin position="49"/>
        <end position="300"/>
    </location>
</feature>
<dbReference type="GO" id="GO:0140359">
    <property type="term" value="F:ABC-type transporter activity"/>
    <property type="evidence" value="ECO:0007669"/>
    <property type="project" value="InterPro"/>
</dbReference>
<dbReference type="GO" id="GO:0033344">
    <property type="term" value="P:cholesterol efflux"/>
    <property type="evidence" value="ECO:0007669"/>
    <property type="project" value="TreeGrafter"/>
</dbReference>
<keyword evidence="14" id="KW-1185">Reference proteome</keyword>
<evidence type="ECO:0000256" key="3">
    <source>
        <dbReference type="ARBA" id="ARBA00022448"/>
    </source>
</evidence>
<reference evidence="13" key="3">
    <citation type="submission" date="2015-06" db="UniProtKB">
        <authorList>
            <consortium name="EnsemblMetazoa"/>
        </authorList>
    </citation>
    <scope>IDENTIFICATION</scope>
</reference>
<dbReference type="EnsemblMetazoa" id="CapteT142325">
    <property type="protein sequence ID" value="CapteP142325"/>
    <property type="gene ID" value="CapteG142325"/>
</dbReference>
<evidence type="ECO:0000256" key="1">
    <source>
        <dbReference type="ARBA" id="ARBA00004141"/>
    </source>
</evidence>
<feature type="transmembrane region" description="Helical" evidence="10">
    <location>
        <begin position="467"/>
        <end position="500"/>
    </location>
</feature>
<dbReference type="InterPro" id="IPR043926">
    <property type="entry name" value="ABCG_dom"/>
</dbReference>
<dbReference type="GO" id="GO:0043190">
    <property type="term" value="C:ATP-binding cassette (ABC) transporter complex"/>
    <property type="evidence" value="ECO:0007669"/>
    <property type="project" value="TreeGrafter"/>
</dbReference>
<keyword evidence="6" id="KW-0067">ATP-binding</keyword>